<evidence type="ECO:0000313" key="2">
    <source>
        <dbReference type="Proteomes" id="UP001634394"/>
    </source>
</evidence>
<comment type="caution">
    <text evidence="1">The sequence shown here is derived from an EMBL/GenBank/DDBJ whole genome shotgun (WGS) entry which is preliminary data.</text>
</comment>
<name>A0ABD3UBK3_SINWO</name>
<reference evidence="1 2" key="1">
    <citation type="submission" date="2024-11" db="EMBL/GenBank/DDBJ databases">
        <title>Chromosome-level genome assembly of the freshwater bivalve Anodonta woodiana.</title>
        <authorList>
            <person name="Chen X."/>
        </authorList>
    </citation>
    <scope>NUCLEOTIDE SEQUENCE [LARGE SCALE GENOMIC DNA]</scope>
    <source>
        <strain evidence="1">MN2024</strain>
        <tissue evidence="1">Gills</tissue>
    </source>
</reference>
<dbReference type="EMBL" id="JBJQND010000016">
    <property type="protein sequence ID" value="KAL3846402.1"/>
    <property type="molecule type" value="Genomic_DNA"/>
</dbReference>
<organism evidence="1 2">
    <name type="scientific">Sinanodonta woodiana</name>
    <name type="common">Chinese pond mussel</name>
    <name type="synonym">Anodonta woodiana</name>
    <dbReference type="NCBI Taxonomy" id="1069815"/>
    <lineage>
        <taxon>Eukaryota</taxon>
        <taxon>Metazoa</taxon>
        <taxon>Spiralia</taxon>
        <taxon>Lophotrochozoa</taxon>
        <taxon>Mollusca</taxon>
        <taxon>Bivalvia</taxon>
        <taxon>Autobranchia</taxon>
        <taxon>Heteroconchia</taxon>
        <taxon>Palaeoheterodonta</taxon>
        <taxon>Unionida</taxon>
        <taxon>Unionoidea</taxon>
        <taxon>Unionidae</taxon>
        <taxon>Unioninae</taxon>
        <taxon>Sinanodonta</taxon>
    </lineage>
</organism>
<gene>
    <name evidence="1" type="ORF">ACJMK2_017398</name>
</gene>
<accession>A0ABD3UBK3</accession>
<proteinExistence type="predicted"/>
<dbReference type="AlphaFoldDB" id="A0ABD3UBK3"/>
<evidence type="ECO:0000313" key="1">
    <source>
        <dbReference type="EMBL" id="KAL3846402.1"/>
    </source>
</evidence>
<dbReference type="Proteomes" id="UP001634394">
    <property type="component" value="Unassembled WGS sequence"/>
</dbReference>
<protein>
    <submittedName>
        <fullName evidence="1">Uncharacterized protein</fullName>
    </submittedName>
</protein>
<sequence length="124" mass="14696">MSKSNDPTRASRKHIPTCIEIHYDPACRYEYLEDWIREDNTEVFIAVRICNCTKDKNKEEFLKRDKIRHYETGKDTGVDPHKYVGTNIKVCEWRRVPIPGKGYIKFERICKCKLDDSEDDEPDP</sequence>
<keyword evidence="2" id="KW-1185">Reference proteome</keyword>